<dbReference type="InterPro" id="IPR001466">
    <property type="entry name" value="Beta-lactam-related"/>
</dbReference>
<feature type="domain" description="Beta-lactamase-like ARB-00930-like C-terminal" evidence="4">
    <location>
        <begin position="411"/>
        <end position="553"/>
    </location>
</feature>
<evidence type="ECO:0000259" key="3">
    <source>
        <dbReference type="Pfam" id="PF00144"/>
    </source>
</evidence>
<evidence type="ECO:0000256" key="2">
    <source>
        <dbReference type="SAM" id="SignalP"/>
    </source>
</evidence>
<evidence type="ECO:0000256" key="1">
    <source>
        <dbReference type="ARBA" id="ARBA00038473"/>
    </source>
</evidence>
<protein>
    <recommendedName>
        <fullName evidence="7">Beta-lactamase-related domain-containing protein</fullName>
    </recommendedName>
</protein>
<comment type="similarity">
    <text evidence="1">Belongs to the beta-lactamase family.</text>
</comment>
<dbReference type="SUPFAM" id="SSF56601">
    <property type="entry name" value="beta-lactamase/transpeptidase-like"/>
    <property type="match status" value="1"/>
</dbReference>
<accession>A0A9Q8QTM3</accession>
<evidence type="ECO:0000313" key="5">
    <source>
        <dbReference type="EMBL" id="UNI24232.1"/>
    </source>
</evidence>
<dbReference type="KEGG" id="ptkz:JDV02_009998"/>
<sequence>MNKTLFSLLVWAASALATPVGGQCPPAGPVLPPPKYPAKLDPQRLSSRIEALVKSSGTRWNVSTTSFSVELTSADATLFEYHHTAAVKNASGVKTVDADTVYRVMSVTKTVNVLALLLNAPHKIDTPIGDYVEELRGFGPYEGVTLRMLASQLAGVPNKGFAFDRYLRYGDELEKAGFPKPDPKDIPTCDNLSMKTCSRAEMLDALKSNKLIFMPGDRPAYSDQAYMLLGWAMENITGKPFEQIVRDSVTGPLGLSATGFQVPELSRGVIPVGIGASFFDLSLGNFNYTAGLFSTPRNLTAYTRAILNNTLLTPAQTRTWLKPSSFAGSYAMHVGAPWEIFRLSRLTPDGRPIDVYTKSGSMPGWAAYVLLVPEYNIGGTILVAAVDANAPSLSLLDAVTDAVVREADALARRQAERAYAGRYSSGGDKSSSSSSLELVVDEGPGLRIKSWRAAGGAKSVLAALAEQKGVADEAELDARIYPIGEGGRWRMVLEKLGRRAATPSRPSEACANWFNYDTWRYASRPVDEFDFEVTEQGAVKSVSNPGLRSTMTKE</sequence>
<dbReference type="InterPro" id="IPR058664">
    <property type="entry name" value="ARB_00930-like_C"/>
</dbReference>
<evidence type="ECO:0000259" key="4">
    <source>
        <dbReference type="Pfam" id="PF26335"/>
    </source>
</evidence>
<organism evidence="5 6">
    <name type="scientific">Purpureocillium takamizusanense</name>
    <dbReference type="NCBI Taxonomy" id="2060973"/>
    <lineage>
        <taxon>Eukaryota</taxon>
        <taxon>Fungi</taxon>
        <taxon>Dikarya</taxon>
        <taxon>Ascomycota</taxon>
        <taxon>Pezizomycotina</taxon>
        <taxon>Sordariomycetes</taxon>
        <taxon>Hypocreomycetidae</taxon>
        <taxon>Hypocreales</taxon>
        <taxon>Ophiocordycipitaceae</taxon>
        <taxon>Purpureocillium</taxon>
    </lineage>
</organism>
<keyword evidence="6" id="KW-1185">Reference proteome</keyword>
<dbReference type="Gene3D" id="3.40.710.10">
    <property type="entry name" value="DD-peptidase/beta-lactamase superfamily"/>
    <property type="match status" value="1"/>
</dbReference>
<dbReference type="EMBL" id="CP086364">
    <property type="protein sequence ID" value="UNI24232.1"/>
    <property type="molecule type" value="Genomic_DNA"/>
</dbReference>
<evidence type="ECO:0008006" key="7">
    <source>
        <dbReference type="Google" id="ProtNLM"/>
    </source>
</evidence>
<dbReference type="PANTHER" id="PTHR22935:SF95">
    <property type="entry name" value="BETA-LACTAMASE-LIKE 1-RELATED"/>
    <property type="match status" value="1"/>
</dbReference>
<evidence type="ECO:0000313" key="6">
    <source>
        <dbReference type="Proteomes" id="UP000829364"/>
    </source>
</evidence>
<feature type="domain" description="Beta-lactamase-related" evidence="3">
    <location>
        <begin position="85"/>
        <end position="392"/>
    </location>
</feature>
<name>A0A9Q8QTM3_9HYPO</name>
<dbReference type="AlphaFoldDB" id="A0A9Q8QTM3"/>
<dbReference type="Proteomes" id="UP000829364">
    <property type="component" value="Chromosome 11"/>
</dbReference>
<dbReference type="GeneID" id="72071943"/>
<keyword evidence="2" id="KW-0732">Signal</keyword>
<dbReference type="OrthoDB" id="10250282at2759"/>
<reference evidence="5" key="1">
    <citation type="submission" date="2021-11" db="EMBL/GenBank/DDBJ databases">
        <title>Purpureocillium_takamizusanense_genome.</title>
        <authorList>
            <person name="Nguyen N.-H."/>
        </authorList>
    </citation>
    <scope>NUCLEOTIDE SEQUENCE</scope>
    <source>
        <strain evidence="5">PT3</strain>
    </source>
</reference>
<feature type="chain" id="PRO_5040356639" description="Beta-lactamase-related domain-containing protein" evidence="2">
    <location>
        <begin position="18"/>
        <end position="554"/>
    </location>
</feature>
<proteinExistence type="inferred from homology"/>
<gene>
    <name evidence="5" type="ORF">JDV02_009998</name>
</gene>
<dbReference type="Pfam" id="PF00144">
    <property type="entry name" value="Beta-lactamase"/>
    <property type="match status" value="1"/>
</dbReference>
<dbReference type="PANTHER" id="PTHR22935">
    <property type="entry name" value="PENICILLIN-BINDING PROTEIN"/>
    <property type="match status" value="1"/>
</dbReference>
<feature type="signal peptide" evidence="2">
    <location>
        <begin position="1"/>
        <end position="17"/>
    </location>
</feature>
<dbReference type="InterPro" id="IPR012338">
    <property type="entry name" value="Beta-lactam/transpept-like"/>
</dbReference>
<dbReference type="RefSeq" id="XP_047847713.1">
    <property type="nucleotide sequence ID" value="XM_047991701.1"/>
</dbReference>
<dbReference type="Pfam" id="PF26335">
    <property type="entry name" value="ARB_00930_C"/>
    <property type="match status" value="1"/>
</dbReference>
<dbReference type="InterPro" id="IPR051478">
    <property type="entry name" value="Beta-lactamase-like_AB/R"/>
</dbReference>